<gene>
    <name evidence="1" type="ORF">PTTW11_03380</name>
</gene>
<sequence>MSTIPRLLQLPRELRDEIYYYLMDAAGYNYNSITGKLRAADDKPIDLALMLVYKDITTEVKELFKYKEP</sequence>
<dbReference type="EMBL" id="HG992979">
    <property type="protein sequence ID" value="CAE7022139.1"/>
    <property type="molecule type" value="Genomic_DNA"/>
</dbReference>
<protein>
    <submittedName>
        <fullName evidence="1">Uncharacterized protein</fullName>
    </submittedName>
</protein>
<dbReference type="Proteomes" id="UP000472372">
    <property type="component" value="Chromosome 3"/>
</dbReference>
<proteinExistence type="predicted"/>
<accession>A0A6S6VGT7</accession>
<evidence type="ECO:0000313" key="2">
    <source>
        <dbReference type="Proteomes" id="UP000472372"/>
    </source>
</evidence>
<dbReference type="AlphaFoldDB" id="A0A6S6VGT7"/>
<reference evidence="1" key="1">
    <citation type="submission" date="2021-02" db="EMBL/GenBank/DDBJ databases">
        <authorList>
            <person name="Syme A R."/>
            <person name="Syme A R."/>
            <person name="Moolhuijzen P."/>
        </authorList>
    </citation>
    <scope>NUCLEOTIDE SEQUENCE</scope>
    <source>
        <strain evidence="1">W1-1</strain>
    </source>
</reference>
<evidence type="ECO:0000313" key="1">
    <source>
        <dbReference type="EMBL" id="CAE7022139.1"/>
    </source>
</evidence>
<name>A0A6S6VGT7_9PLEO</name>
<organism evidence="1 2">
    <name type="scientific">Pyrenophora teres f. teres</name>
    <dbReference type="NCBI Taxonomy" id="97479"/>
    <lineage>
        <taxon>Eukaryota</taxon>
        <taxon>Fungi</taxon>
        <taxon>Dikarya</taxon>
        <taxon>Ascomycota</taxon>
        <taxon>Pezizomycotina</taxon>
        <taxon>Dothideomycetes</taxon>
        <taxon>Pleosporomycetidae</taxon>
        <taxon>Pleosporales</taxon>
        <taxon>Pleosporineae</taxon>
        <taxon>Pleosporaceae</taxon>
        <taxon>Pyrenophora</taxon>
    </lineage>
</organism>